<feature type="region of interest" description="Disordered" evidence="1">
    <location>
        <begin position="423"/>
        <end position="452"/>
    </location>
</feature>
<feature type="region of interest" description="Disordered" evidence="1">
    <location>
        <begin position="270"/>
        <end position="297"/>
    </location>
</feature>
<evidence type="ECO:0000313" key="3">
    <source>
        <dbReference type="Proteomes" id="UP000398389"/>
    </source>
</evidence>
<gene>
    <name evidence="2" type="ORF">SAPINGB_P005363</name>
</gene>
<dbReference type="SUPFAM" id="SSF54001">
    <property type="entry name" value="Cysteine proteinases"/>
    <property type="match status" value="1"/>
</dbReference>
<proteinExistence type="predicted"/>
<feature type="region of interest" description="Disordered" evidence="1">
    <location>
        <begin position="1"/>
        <end position="104"/>
    </location>
</feature>
<dbReference type="GeneID" id="43584177"/>
<name>A0A5E8C6S7_9ASCO</name>
<feature type="compositionally biased region" description="Low complexity" evidence="1">
    <location>
        <begin position="35"/>
        <end position="54"/>
    </location>
</feature>
<sequence>MSRRTRSQIINDAEISLAPPLSAPKRKKRKQNIKPSTTQTPATPASISSAIDSTQTPATPASISSAIDSTQTPATPASISSAIDSTQTPATPASISSNIGSSGPNRIFTTADSLNIFKCFATSGSISSAIDSTQTLATPASISFAIDSTQTLATPASISSAIDSTQTPATPASISSVIDSTQTPATPASISSAIDSTQTLATPASISSNIGSSGPNRIFTTADSLNIFKCFATSGSISSAIDSTQTLATPASISFAIDSTQTLATPASISSAIDSTQTPATPASISSAIDSTQTPATPTSISSNINIMIKKEKNVKKFPNEDIIQHAKSSTESLSTTEPKVIDLTLDMDVKKVPSSTLNMSPFLQQPFEKAVLIEMPTGTPFLSELTQLDMVDVVSDKLTNFSILWVFAAFFSAMSNHGNTTGVNEGPSSFESASTGSSVAHSTSETHSKNNASSYETFADLPVHRQIDLADRSGFTVRQLTIANIPVFLPHLKNHSLLYFFPSFSYTNNNDFEKYLRTTFERSSWFQSFQAGNVDQEFGLFLPINYMNHWSLVFVYCRPISDSFQVFVSDSLNSSKESFFENASQKSQHFDLEVFLSNLNLLRQNLYTSSCFTTDTTPLSKPLSIEDLTFKTLHIQNDDRSCGVQLALNATCICGAYLSSDGILNWLQSEQSLPQYFGESLLVLRTLIGKEVSENPS</sequence>
<accession>A0A5E8C6S7</accession>
<keyword evidence="3" id="KW-1185">Reference proteome</keyword>
<evidence type="ECO:0000256" key="1">
    <source>
        <dbReference type="SAM" id="MobiDB-lite"/>
    </source>
</evidence>
<dbReference type="AlphaFoldDB" id="A0A5E8C6S7"/>
<dbReference type="EMBL" id="CABVLU010000004">
    <property type="protein sequence ID" value="VVT56876.1"/>
    <property type="molecule type" value="Genomic_DNA"/>
</dbReference>
<feature type="compositionally biased region" description="Low complexity" evidence="1">
    <location>
        <begin position="92"/>
        <end position="104"/>
    </location>
</feature>
<dbReference type="Gene3D" id="3.40.395.10">
    <property type="entry name" value="Adenoviral Proteinase, Chain A"/>
    <property type="match status" value="1"/>
</dbReference>
<organism evidence="2 3">
    <name type="scientific">Magnusiomyces paraingens</name>
    <dbReference type="NCBI Taxonomy" id="2606893"/>
    <lineage>
        <taxon>Eukaryota</taxon>
        <taxon>Fungi</taxon>
        <taxon>Dikarya</taxon>
        <taxon>Ascomycota</taxon>
        <taxon>Saccharomycotina</taxon>
        <taxon>Dipodascomycetes</taxon>
        <taxon>Dipodascales</taxon>
        <taxon>Dipodascaceae</taxon>
        <taxon>Magnusiomyces</taxon>
    </lineage>
</organism>
<feature type="compositionally biased region" description="Polar residues" evidence="1">
    <location>
        <begin position="55"/>
        <end position="91"/>
    </location>
</feature>
<dbReference type="Proteomes" id="UP000398389">
    <property type="component" value="Unassembled WGS sequence"/>
</dbReference>
<protein>
    <submittedName>
        <fullName evidence="2">Uncharacterized protein</fullName>
    </submittedName>
</protein>
<evidence type="ECO:0000313" key="2">
    <source>
        <dbReference type="EMBL" id="VVT56876.1"/>
    </source>
</evidence>
<dbReference type="InterPro" id="IPR038765">
    <property type="entry name" value="Papain-like_cys_pep_sf"/>
</dbReference>
<reference evidence="2 3" key="1">
    <citation type="submission" date="2019-09" db="EMBL/GenBank/DDBJ databases">
        <authorList>
            <person name="Brejova B."/>
        </authorList>
    </citation>
    <scope>NUCLEOTIDE SEQUENCE [LARGE SCALE GENOMIC DNA]</scope>
</reference>
<dbReference type="RefSeq" id="XP_031855968.1">
    <property type="nucleotide sequence ID" value="XM_032000077.1"/>
</dbReference>